<organism evidence="9 11">
    <name type="scientific">Cucumis melo var. makuwa</name>
    <name type="common">Oriental melon</name>
    <dbReference type="NCBI Taxonomy" id="1194695"/>
    <lineage>
        <taxon>Eukaryota</taxon>
        <taxon>Viridiplantae</taxon>
        <taxon>Streptophyta</taxon>
        <taxon>Embryophyta</taxon>
        <taxon>Tracheophyta</taxon>
        <taxon>Spermatophyta</taxon>
        <taxon>Magnoliopsida</taxon>
        <taxon>eudicotyledons</taxon>
        <taxon>Gunneridae</taxon>
        <taxon>Pentapetalae</taxon>
        <taxon>rosids</taxon>
        <taxon>fabids</taxon>
        <taxon>Cucurbitales</taxon>
        <taxon>Cucurbitaceae</taxon>
        <taxon>Benincaseae</taxon>
        <taxon>Cucumis</taxon>
    </lineage>
</organism>
<evidence type="ECO:0000313" key="10">
    <source>
        <dbReference type="EMBL" id="TYJ99824.1"/>
    </source>
</evidence>
<accession>A0A5A7VD12</accession>
<comment type="caution">
    <text evidence="9">The sequence shown here is derived from an EMBL/GenBank/DDBJ whole genome shotgun (WGS) entry which is preliminary data.</text>
</comment>
<dbReference type="EMBL" id="SSTE01000903">
    <property type="protein sequence ID" value="KAA0066073.1"/>
    <property type="molecule type" value="Genomic_DNA"/>
</dbReference>
<dbReference type="InterPro" id="IPR027806">
    <property type="entry name" value="HARBI1_dom"/>
</dbReference>
<evidence type="ECO:0000313" key="11">
    <source>
        <dbReference type="Proteomes" id="UP000321393"/>
    </source>
</evidence>
<dbReference type="InterPro" id="IPR045249">
    <property type="entry name" value="HARBI1-like"/>
</dbReference>
<comment type="subcellular location">
    <subcellularLocation>
        <location evidence="2">Nucleus</location>
    </subcellularLocation>
</comment>
<feature type="domain" description="DDE Tnp4" evidence="8">
    <location>
        <begin position="50"/>
        <end position="199"/>
    </location>
</feature>
<dbReference type="Proteomes" id="UP000321947">
    <property type="component" value="Unassembled WGS sequence"/>
</dbReference>
<dbReference type="OrthoDB" id="1699974at2759"/>
<sequence length="236" mass="26699">MDRRTFAILCHLLRNVGLSSTKSVNVEEMVAMLLHVLVYDVKNHNFLEALDGTYIKVNVLVADRPTFRKRKGKIVTNVLGVCDTKGDFVYVLVGWKGSTADSQILRDALAQQNELHVSKGIYYFSSNNVGQRYHLQEWRGTGNVPTNVNEYFNMKHYSARNVIERTFDVLYGRWQHFVGSSTIPCKSSVAPSEHYDNLVACPEACMAKEEGTLVECLVEFLSMEGCKFDNGTFRPS</sequence>
<evidence type="ECO:0000256" key="7">
    <source>
        <dbReference type="ARBA" id="ARBA00023242"/>
    </source>
</evidence>
<dbReference type="Pfam" id="PF13359">
    <property type="entry name" value="DDE_Tnp_4"/>
    <property type="match status" value="1"/>
</dbReference>
<dbReference type="GO" id="GO:0016787">
    <property type="term" value="F:hydrolase activity"/>
    <property type="evidence" value="ECO:0007669"/>
    <property type="project" value="UniProtKB-KW"/>
</dbReference>
<gene>
    <name evidence="10" type="ORF">E5676_scaffold446G00260</name>
    <name evidence="9" type="ORF">E6C27_scaffold21G00580</name>
</gene>
<reference evidence="11 12" key="1">
    <citation type="submission" date="2019-08" db="EMBL/GenBank/DDBJ databases">
        <title>Draft genome sequences of two oriental melons (Cucumis melo L. var makuwa).</title>
        <authorList>
            <person name="Kwon S.-Y."/>
        </authorList>
    </citation>
    <scope>NUCLEOTIDE SEQUENCE [LARGE SCALE GENOMIC DNA]</scope>
    <source>
        <strain evidence="12">cv. Chang Bougi</strain>
        <strain evidence="11">cv. SW 3</strain>
        <tissue evidence="9">Leaf</tissue>
    </source>
</reference>
<dbReference type="Proteomes" id="UP000321393">
    <property type="component" value="Unassembled WGS sequence"/>
</dbReference>
<evidence type="ECO:0000256" key="3">
    <source>
        <dbReference type="ARBA" id="ARBA00006958"/>
    </source>
</evidence>
<dbReference type="GO" id="GO:0046872">
    <property type="term" value="F:metal ion binding"/>
    <property type="evidence" value="ECO:0007669"/>
    <property type="project" value="UniProtKB-KW"/>
</dbReference>
<keyword evidence="7" id="KW-0539">Nucleus</keyword>
<keyword evidence="6" id="KW-0378">Hydrolase</keyword>
<evidence type="ECO:0000313" key="9">
    <source>
        <dbReference type="EMBL" id="KAA0066073.1"/>
    </source>
</evidence>
<keyword evidence="5" id="KW-0479">Metal-binding</keyword>
<protein>
    <submittedName>
        <fullName evidence="9">Retrotransposon protein</fullName>
    </submittedName>
</protein>
<dbReference type="EMBL" id="SSTD01017537">
    <property type="protein sequence ID" value="TYJ99824.1"/>
    <property type="molecule type" value="Genomic_DNA"/>
</dbReference>
<evidence type="ECO:0000256" key="1">
    <source>
        <dbReference type="ARBA" id="ARBA00001968"/>
    </source>
</evidence>
<dbReference type="GO" id="GO:0005634">
    <property type="term" value="C:nucleus"/>
    <property type="evidence" value="ECO:0007669"/>
    <property type="project" value="UniProtKB-SubCell"/>
</dbReference>
<evidence type="ECO:0000256" key="4">
    <source>
        <dbReference type="ARBA" id="ARBA00022722"/>
    </source>
</evidence>
<dbReference type="AlphaFoldDB" id="A0A5A7VD12"/>
<comment type="similarity">
    <text evidence="3">Belongs to the HARBI1 family.</text>
</comment>
<dbReference type="PANTHER" id="PTHR22930">
    <property type="match status" value="1"/>
</dbReference>
<evidence type="ECO:0000256" key="2">
    <source>
        <dbReference type="ARBA" id="ARBA00004123"/>
    </source>
</evidence>
<dbReference type="GO" id="GO:0004518">
    <property type="term" value="F:nuclease activity"/>
    <property type="evidence" value="ECO:0007669"/>
    <property type="project" value="UniProtKB-KW"/>
</dbReference>
<evidence type="ECO:0000259" key="8">
    <source>
        <dbReference type="Pfam" id="PF13359"/>
    </source>
</evidence>
<evidence type="ECO:0000256" key="5">
    <source>
        <dbReference type="ARBA" id="ARBA00022723"/>
    </source>
</evidence>
<comment type="cofactor">
    <cofactor evidence="1">
        <name>a divalent metal cation</name>
        <dbReference type="ChEBI" id="CHEBI:60240"/>
    </cofactor>
</comment>
<name>A0A5A7VD12_CUCMM</name>
<evidence type="ECO:0000256" key="6">
    <source>
        <dbReference type="ARBA" id="ARBA00022801"/>
    </source>
</evidence>
<proteinExistence type="inferred from homology"/>
<keyword evidence="4" id="KW-0540">Nuclease</keyword>
<dbReference type="PANTHER" id="PTHR22930:SF293">
    <property type="entry name" value="PROTEIN ALP1-LIKE"/>
    <property type="match status" value="1"/>
</dbReference>
<evidence type="ECO:0000313" key="12">
    <source>
        <dbReference type="Proteomes" id="UP000321947"/>
    </source>
</evidence>